<sequence length="312" mass="34025">MVSSRHEHHRTTPVLPLDTVRERFALLITEPDTLTVDGHRFHGLPHRTIPLDELRGLLLHPACPRLTRDAVWTHLVRRSRHDGAAWVLACAGMALPALAGVARRLSDRFPGEPSDIQAEVLSGFLDGLASIDVIRPRVLPRLRWAAYRQGHTALTKALAAPTPVAPGFGPSVPRPPWGHPDLVLAQAVREAVLTRTEADLIGTTRLDDTTVTDWADRHRTTPNAAYKTRRRAEARLAAFLHDETRDDHDDDPAARTTIEAPPLPRTAPQGDRRTERAEKSAPGMAKTGPESGLLKCGGSTPPSPSSSAPEAN</sequence>
<gene>
    <name evidence="3" type="ORF">PV666_37615</name>
</gene>
<feature type="transmembrane region" description="Helical" evidence="2">
    <location>
        <begin position="83"/>
        <end position="102"/>
    </location>
</feature>
<comment type="caution">
    <text evidence="3">The sequence shown here is derived from an EMBL/GenBank/DDBJ whole genome shotgun (WGS) entry which is preliminary data.</text>
</comment>
<feature type="compositionally biased region" description="Basic and acidic residues" evidence="1">
    <location>
        <begin position="270"/>
        <end position="279"/>
    </location>
</feature>
<evidence type="ECO:0000313" key="4">
    <source>
        <dbReference type="Proteomes" id="UP001272987"/>
    </source>
</evidence>
<organism evidence="3 4">
    <name type="scientific">Streptomyces acidiscabies</name>
    <dbReference type="NCBI Taxonomy" id="42234"/>
    <lineage>
        <taxon>Bacteria</taxon>
        <taxon>Bacillati</taxon>
        <taxon>Actinomycetota</taxon>
        <taxon>Actinomycetes</taxon>
        <taxon>Kitasatosporales</taxon>
        <taxon>Streptomycetaceae</taxon>
        <taxon>Streptomyces</taxon>
    </lineage>
</organism>
<dbReference type="Proteomes" id="UP001272987">
    <property type="component" value="Unassembled WGS sequence"/>
</dbReference>
<dbReference type="GeneID" id="69813493"/>
<dbReference type="RefSeq" id="WP_010360944.1">
    <property type="nucleotide sequence ID" value="NZ_BCMK01000001.1"/>
</dbReference>
<evidence type="ECO:0008006" key="5">
    <source>
        <dbReference type="Google" id="ProtNLM"/>
    </source>
</evidence>
<keyword evidence="2" id="KW-0472">Membrane</keyword>
<keyword evidence="2" id="KW-0812">Transmembrane</keyword>
<evidence type="ECO:0000256" key="1">
    <source>
        <dbReference type="SAM" id="MobiDB-lite"/>
    </source>
</evidence>
<accession>A0ABU4M728</accession>
<proteinExistence type="predicted"/>
<keyword evidence="4" id="KW-1185">Reference proteome</keyword>
<evidence type="ECO:0000313" key="3">
    <source>
        <dbReference type="EMBL" id="MDX3023551.1"/>
    </source>
</evidence>
<dbReference type="EMBL" id="JARAWP010000027">
    <property type="protein sequence ID" value="MDX3023551.1"/>
    <property type="molecule type" value="Genomic_DNA"/>
</dbReference>
<feature type="region of interest" description="Disordered" evidence="1">
    <location>
        <begin position="240"/>
        <end position="312"/>
    </location>
</feature>
<keyword evidence="2" id="KW-1133">Transmembrane helix</keyword>
<protein>
    <recommendedName>
        <fullName evidence="5">Sigma-70 family RNA polymerase sigma factor</fullName>
    </recommendedName>
</protein>
<feature type="compositionally biased region" description="Basic and acidic residues" evidence="1">
    <location>
        <begin position="240"/>
        <end position="253"/>
    </location>
</feature>
<name>A0ABU4M728_9ACTN</name>
<reference evidence="3 4" key="1">
    <citation type="journal article" date="2023" name="Microb. Genom.">
        <title>Mesoterricola silvestris gen. nov., sp. nov., Mesoterricola sediminis sp. nov., Geothrix oryzae sp. nov., Geothrix edaphica sp. nov., Geothrix rubra sp. nov., and Geothrix limicola sp. nov., six novel members of Acidobacteriota isolated from soils.</title>
        <authorList>
            <person name="Weisberg A.J."/>
            <person name="Pearce E."/>
            <person name="Kramer C.G."/>
            <person name="Chang J.H."/>
            <person name="Clarke C.R."/>
        </authorList>
    </citation>
    <scope>NUCLEOTIDE SEQUENCE [LARGE SCALE GENOMIC DNA]</scope>
    <source>
        <strain evidence="3 4">NB05-1H</strain>
    </source>
</reference>
<evidence type="ECO:0000256" key="2">
    <source>
        <dbReference type="SAM" id="Phobius"/>
    </source>
</evidence>